<sequence length="747" mass="84156">MTLNKFIMFFLGSFVLINSINSQDFYDIDTINTIELTFQESNWDYLLDQLVAQGDEERLIGTLAINGEVFDSVGVRYKGNSSYTANQVKNPLNIKLDHIIDDQSIEGYGTIKLANAFKDPSFIREVLSYEIARKYFPASKSNFANVYINNTHLGLYTSDQSVDKFFMRTHFGSDENTTVKGEITSSGPPTGGVWNYFGDDSSNYYGLYDMRSDYGWDELINFLNTLNNQNTYVDQVLNVDRHLWFIAFSNLVVNLDGPINNPQNHYLYKDDFSRFNPIPWDLNESFGAFSHHQTLGPLNTTGLQQMSPFANINNSEFPIISKILDNDTYRKMYVAHMKTMIAENFDNDWYETRALEIQGIIDEAVQADENKFYSYYDFIDNVYNQIGGGGPPGPGSQSIIGIVQLMDARVDYLLGLSEFQYDSPQINNVFYSPENVSSSDEIWFSAQVSNGNDVFLAYRSNSYGIFDKINMYDDGNHGDGQEGDGVYGISIIAGPTDIQYYVYAENSNAVTFLPANAEYEFYDINVETGVTSDIIINEFLAASENCCGNDIFNGNSEDFIELYNVGADPININGWGFSDTDGLITTTAPDTSIVPGEFLVLWYTGDNNGFPEVNEKLSSNGETIYIADADGNTIISYNFGSQTDDVSFGRIPDGSDEWVFMNPTPGSNNTGELIINDDIIGISRQYTLHQNYPNPFNPVTTLRYDLPENAMINITIYDMLGRRVKTLMDQPQDAGYRSVIWDATNDY</sequence>
<protein>
    <recommendedName>
        <fullName evidence="1">LTD domain-containing protein</fullName>
    </recommendedName>
</protein>
<feature type="non-terminal residue" evidence="2">
    <location>
        <position position="747"/>
    </location>
</feature>
<dbReference type="Gene3D" id="2.60.40.4070">
    <property type="match status" value="1"/>
</dbReference>
<dbReference type="InterPro" id="IPR036415">
    <property type="entry name" value="Lamin_tail_dom_sf"/>
</dbReference>
<dbReference type="InterPro" id="IPR014867">
    <property type="entry name" value="Spore_coat_CotH_CotH2/3/7"/>
</dbReference>
<proteinExistence type="predicted"/>
<dbReference type="PANTHER" id="PTHR40050:SF1">
    <property type="entry name" value="INNER SPORE COAT PROTEIN H"/>
    <property type="match status" value="1"/>
</dbReference>
<dbReference type="NCBIfam" id="NF041940">
    <property type="entry name" value="choice_anch_X"/>
    <property type="match status" value="1"/>
</dbReference>
<reference evidence="2" key="1">
    <citation type="submission" date="2018-05" db="EMBL/GenBank/DDBJ databases">
        <authorList>
            <person name="Lanie J.A."/>
            <person name="Ng W.-L."/>
            <person name="Kazmierczak K.M."/>
            <person name="Andrzejewski T.M."/>
            <person name="Davidsen T.M."/>
            <person name="Wayne K.J."/>
            <person name="Tettelin H."/>
            <person name="Glass J.I."/>
            <person name="Rusch D."/>
            <person name="Podicherti R."/>
            <person name="Tsui H.-C.T."/>
            <person name="Winkler M.E."/>
        </authorList>
    </citation>
    <scope>NUCLEOTIDE SEQUENCE</scope>
</reference>
<name>A0A381Z3T6_9ZZZZ</name>
<dbReference type="InterPro" id="IPR001322">
    <property type="entry name" value="Lamin_tail_dom"/>
</dbReference>
<dbReference type="PANTHER" id="PTHR40050">
    <property type="entry name" value="INNER SPORE COAT PROTEIN H"/>
    <property type="match status" value="1"/>
</dbReference>
<dbReference type="AlphaFoldDB" id="A0A381Z3T6"/>
<dbReference type="EMBL" id="UINC01019856">
    <property type="protein sequence ID" value="SVA83945.1"/>
    <property type="molecule type" value="Genomic_DNA"/>
</dbReference>
<accession>A0A381Z3T6</accession>
<evidence type="ECO:0000313" key="2">
    <source>
        <dbReference type="EMBL" id="SVA83945.1"/>
    </source>
</evidence>
<evidence type="ECO:0000259" key="1">
    <source>
        <dbReference type="Pfam" id="PF00932"/>
    </source>
</evidence>
<gene>
    <name evidence="2" type="ORF">METZ01_LOCUS136799</name>
</gene>
<organism evidence="2">
    <name type="scientific">marine metagenome</name>
    <dbReference type="NCBI Taxonomy" id="408172"/>
    <lineage>
        <taxon>unclassified sequences</taxon>
        <taxon>metagenomes</taxon>
        <taxon>ecological metagenomes</taxon>
    </lineage>
</organism>
<dbReference type="SUPFAM" id="SSF74853">
    <property type="entry name" value="Lamin A/C globular tail domain"/>
    <property type="match status" value="1"/>
</dbReference>
<feature type="domain" description="LTD" evidence="1">
    <location>
        <begin position="531"/>
        <end position="639"/>
    </location>
</feature>
<dbReference type="Pfam" id="PF00932">
    <property type="entry name" value="LTD"/>
    <property type="match status" value="1"/>
</dbReference>
<dbReference type="Pfam" id="PF08757">
    <property type="entry name" value="CotH"/>
    <property type="match status" value="1"/>
</dbReference>